<gene>
    <name evidence="3" type="ORF">LITE_LOCUS21554</name>
</gene>
<keyword evidence="1" id="KW-0472">Membrane</keyword>
<feature type="signal peptide" evidence="2">
    <location>
        <begin position="1"/>
        <end position="23"/>
    </location>
</feature>
<dbReference type="InterPro" id="IPR044702">
    <property type="entry name" value="AGP23/40"/>
</dbReference>
<comment type="caution">
    <text evidence="3">The sequence shown here is derived from an EMBL/GenBank/DDBJ whole genome shotgun (WGS) entry which is preliminary data.</text>
</comment>
<dbReference type="PANTHER" id="PTHR34672">
    <property type="entry name" value="POLLEN-SPECIFIC ARABINOGALACTA PROTEIN BAN102"/>
    <property type="match status" value="1"/>
</dbReference>
<dbReference type="EMBL" id="CAMGYJ010000006">
    <property type="protein sequence ID" value="CAI0428217.1"/>
    <property type="molecule type" value="Genomic_DNA"/>
</dbReference>
<keyword evidence="1" id="KW-0812">Transmembrane</keyword>
<evidence type="ECO:0000256" key="1">
    <source>
        <dbReference type="SAM" id="Phobius"/>
    </source>
</evidence>
<feature type="transmembrane region" description="Helical" evidence="1">
    <location>
        <begin position="39"/>
        <end position="60"/>
    </location>
</feature>
<keyword evidence="2" id="KW-0732">Signal</keyword>
<feature type="chain" id="PRO_5043449013" description="Arabinogalactan peptide 23-like" evidence="2">
    <location>
        <begin position="24"/>
        <end position="61"/>
    </location>
</feature>
<evidence type="ECO:0000313" key="3">
    <source>
        <dbReference type="EMBL" id="CAI0428217.1"/>
    </source>
</evidence>
<accession>A0AAV0L189</accession>
<organism evidence="3 4">
    <name type="scientific">Linum tenue</name>
    <dbReference type="NCBI Taxonomy" id="586396"/>
    <lineage>
        <taxon>Eukaryota</taxon>
        <taxon>Viridiplantae</taxon>
        <taxon>Streptophyta</taxon>
        <taxon>Embryophyta</taxon>
        <taxon>Tracheophyta</taxon>
        <taxon>Spermatophyta</taxon>
        <taxon>Magnoliopsida</taxon>
        <taxon>eudicotyledons</taxon>
        <taxon>Gunneridae</taxon>
        <taxon>Pentapetalae</taxon>
        <taxon>rosids</taxon>
        <taxon>fabids</taxon>
        <taxon>Malpighiales</taxon>
        <taxon>Linaceae</taxon>
        <taxon>Linum</taxon>
    </lineage>
</organism>
<sequence length="61" mass="5854">MEMKKVACAAVVFAAASMSAALAQEAAAPAPAPTSGAAGVLPAIGSLVGASIVSFVAFYLQ</sequence>
<proteinExistence type="predicted"/>
<reference evidence="3" key="1">
    <citation type="submission" date="2022-08" db="EMBL/GenBank/DDBJ databases">
        <authorList>
            <person name="Gutierrez-Valencia J."/>
        </authorList>
    </citation>
    <scope>NUCLEOTIDE SEQUENCE</scope>
</reference>
<evidence type="ECO:0000313" key="4">
    <source>
        <dbReference type="Proteomes" id="UP001154282"/>
    </source>
</evidence>
<evidence type="ECO:0008006" key="5">
    <source>
        <dbReference type="Google" id="ProtNLM"/>
    </source>
</evidence>
<keyword evidence="4" id="KW-1185">Reference proteome</keyword>
<keyword evidence="1" id="KW-1133">Transmembrane helix</keyword>
<dbReference type="AlphaFoldDB" id="A0AAV0L189"/>
<dbReference type="Proteomes" id="UP001154282">
    <property type="component" value="Unassembled WGS sequence"/>
</dbReference>
<evidence type="ECO:0000256" key="2">
    <source>
        <dbReference type="SAM" id="SignalP"/>
    </source>
</evidence>
<name>A0AAV0L189_9ROSI</name>
<protein>
    <recommendedName>
        <fullName evidence="5">Arabinogalactan peptide 23-like</fullName>
    </recommendedName>
</protein>
<dbReference type="PANTHER" id="PTHR34672:SF14">
    <property type="entry name" value="ARABINOGALACTAN PROTEIN 40"/>
    <property type="match status" value="1"/>
</dbReference>